<dbReference type="PANTHER" id="PTHR43899:SF13">
    <property type="entry name" value="RH59310P"/>
    <property type="match status" value="1"/>
</dbReference>
<keyword evidence="4" id="KW-1185">Reference proteome</keyword>
<keyword evidence="2" id="KW-0560">Oxidoreductase</keyword>
<dbReference type="Gene3D" id="3.40.50.720">
    <property type="entry name" value="NAD(P)-binding Rossmann-like Domain"/>
    <property type="match status" value="2"/>
</dbReference>
<dbReference type="PANTHER" id="PTHR43899">
    <property type="entry name" value="RH59310P"/>
    <property type="match status" value="1"/>
</dbReference>
<reference evidence="3 4" key="1">
    <citation type="submission" date="2016-07" db="EMBL/GenBank/DDBJ databases">
        <title>Pervasive Adenine N6-methylation of Active Genes in Fungi.</title>
        <authorList>
            <consortium name="DOE Joint Genome Institute"/>
            <person name="Mondo S.J."/>
            <person name="Dannebaum R.O."/>
            <person name="Kuo R.C."/>
            <person name="Labutti K."/>
            <person name="Haridas S."/>
            <person name="Kuo A."/>
            <person name="Salamov A."/>
            <person name="Ahrendt S.R."/>
            <person name="Lipzen A."/>
            <person name="Sullivan W."/>
            <person name="Andreopoulos W.B."/>
            <person name="Clum A."/>
            <person name="Lindquist E."/>
            <person name="Daum C."/>
            <person name="Ramamoorthy G.K."/>
            <person name="Gryganskyi A."/>
            <person name="Culley D."/>
            <person name="Magnuson J.K."/>
            <person name="James T.Y."/>
            <person name="O'Malley M.A."/>
            <person name="Stajich J.E."/>
            <person name="Spatafora J.W."/>
            <person name="Visel A."/>
            <person name="Grigoriev I.V."/>
        </authorList>
    </citation>
    <scope>NUCLEOTIDE SEQUENCE [LARGE SCALE GENOMIC DNA]</scope>
    <source>
        <strain evidence="3 4">CBS 115471</strain>
    </source>
</reference>
<dbReference type="OrthoDB" id="47007at2759"/>
<evidence type="ECO:0000256" key="2">
    <source>
        <dbReference type="ARBA" id="ARBA00023002"/>
    </source>
</evidence>
<dbReference type="EMBL" id="MCFA01000013">
    <property type="protein sequence ID" value="ORY17218.1"/>
    <property type="molecule type" value="Genomic_DNA"/>
</dbReference>
<protein>
    <recommendedName>
        <fullName evidence="5">NAD(P)-binding protein</fullName>
    </recommendedName>
</protein>
<sequence>MPLPLIHYLYASGLPKYLRKSSSGDPSESSWALITGASDGIGFALAHELACRGFNILLHGRNVTKLTSVSSKLSTGHPTRLFRTIIADAGSFTSADISQIENTSLYIINVLFPLTLTRALLPHFQSLNRPTLILTCGSQVQVGQPYIAAYSGCKAALHAWNRALGAELRRNPKTAQIEVLEVVDEVFAATGEGLFMPSAERMAREILRRVGLGHANFTPYFWHMVMGSVMGLLPERMVDGLVAGLLEPSVEKVGE</sequence>
<dbReference type="SUPFAM" id="SSF51735">
    <property type="entry name" value="NAD(P)-binding Rossmann-fold domains"/>
    <property type="match status" value="1"/>
</dbReference>
<dbReference type="AlphaFoldDB" id="A0A1Y2A409"/>
<dbReference type="Pfam" id="PF00106">
    <property type="entry name" value="adh_short"/>
    <property type="match status" value="1"/>
</dbReference>
<dbReference type="InterPro" id="IPR051019">
    <property type="entry name" value="VLCFA-Steroid_DH"/>
</dbReference>
<dbReference type="PRINTS" id="PR00081">
    <property type="entry name" value="GDHRDH"/>
</dbReference>
<gene>
    <name evidence="3" type="ORF">BCR34DRAFT_633290</name>
</gene>
<evidence type="ECO:0008006" key="5">
    <source>
        <dbReference type="Google" id="ProtNLM"/>
    </source>
</evidence>
<proteinExistence type="inferred from homology"/>
<evidence type="ECO:0000313" key="4">
    <source>
        <dbReference type="Proteomes" id="UP000193144"/>
    </source>
</evidence>
<organism evidence="3 4">
    <name type="scientific">Clohesyomyces aquaticus</name>
    <dbReference type="NCBI Taxonomy" id="1231657"/>
    <lineage>
        <taxon>Eukaryota</taxon>
        <taxon>Fungi</taxon>
        <taxon>Dikarya</taxon>
        <taxon>Ascomycota</taxon>
        <taxon>Pezizomycotina</taxon>
        <taxon>Dothideomycetes</taxon>
        <taxon>Pleosporomycetidae</taxon>
        <taxon>Pleosporales</taxon>
        <taxon>Lindgomycetaceae</taxon>
        <taxon>Clohesyomyces</taxon>
    </lineage>
</organism>
<evidence type="ECO:0000256" key="1">
    <source>
        <dbReference type="ARBA" id="ARBA00006484"/>
    </source>
</evidence>
<evidence type="ECO:0000313" key="3">
    <source>
        <dbReference type="EMBL" id="ORY17218.1"/>
    </source>
</evidence>
<accession>A0A1Y2A409</accession>
<dbReference type="GO" id="GO:0016491">
    <property type="term" value="F:oxidoreductase activity"/>
    <property type="evidence" value="ECO:0007669"/>
    <property type="project" value="UniProtKB-KW"/>
</dbReference>
<comment type="caution">
    <text evidence="3">The sequence shown here is derived from an EMBL/GenBank/DDBJ whole genome shotgun (WGS) entry which is preliminary data.</text>
</comment>
<dbReference type="GO" id="GO:0005783">
    <property type="term" value="C:endoplasmic reticulum"/>
    <property type="evidence" value="ECO:0007669"/>
    <property type="project" value="TreeGrafter"/>
</dbReference>
<dbReference type="InterPro" id="IPR002347">
    <property type="entry name" value="SDR_fam"/>
</dbReference>
<dbReference type="Proteomes" id="UP000193144">
    <property type="component" value="Unassembled WGS sequence"/>
</dbReference>
<comment type="similarity">
    <text evidence="1">Belongs to the short-chain dehydrogenases/reductases (SDR) family.</text>
</comment>
<name>A0A1Y2A409_9PLEO</name>
<dbReference type="InterPro" id="IPR036291">
    <property type="entry name" value="NAD(P)-bd_dom_sf"/>
</dbReference>
<dbReference type="STRING" id="1231657.A0A1Y2A409"/>